<organism evidence="2 3">
    <name type="scientific">Tetrapyrgos nigripes</name>
    <dbReference type="NCBI Taxonomy" id="182062"/>
    <lineage>
        <taxon>Eukaryota</taxon>
        <taxon>Fungi</taxon>
        <taxon>Dikarya</taxon>
        <taxon>Basidiomycota</taxon>
        <taxon>Agaricomycotina</taxon>
        <taxon>Agaricomycetes</taxon>
        <taxon>Agaricomycetidae</taxon>
        <taxon>Agaricales</taxon>
        <taxon>Marasmiineae</taxon>
        <taxon>Marasmiaceae</taxon>
        <taxon>Tetrapyrgos</taxon>
    </lineage>
</organism>
<dbReference type="AlphaFoldDB" id="A0A8H5FWE7"/>
<gene>
    <name evidence="2" type="ORF">D9758_013531</name>
</gene>
<evidence type="ECO:0000256" key="1">
    <source>
        <dbReference type="SAM" id="MobiDB-lite"/>
    </source>
</evidence>
<name>A0A8H5FWE7_9AGAR</name>
<reference evidence="2 3" key="1">
    <citation type="journal article" date="2020" name="ISME J.">
        <title>Uncovering the hidden diversity of litter-decomposition mechanisms in mushroom-forming fungi.</title>
        <authorList>
            <person name="Floudas D."/>
            <person name="Bentzer J."/>
            <person name="Ahren D."/>
            <person name="Johansson T."/>
            <person name="Persson P."/>
            <person name="Tunlid A."/>
        </authorList>
    </citation>
    <scope>NUCLEOTIDE SEQUENCE [LARGE SCALE GENOMIC DNA]</scope>
    <source>
        <strain evidence="2 3">CBS 291.85</strain>
    </source>
</reference>
<dbReference type="Proteomes" id="UP000559256">
    <property type="component" value="Unassembled WGS sequence"/>
</dbReference>
<evidence type="ECO:0000313" key="2">
    <source>
        <dbReference type="EMBL" id="KAF5351449.1"/>
    </source>
</evidence>
<feature type="compositionally biased region" description="Low complexity" evidence="1">
    <location>
        <begin position="62"/>
        <end position="71"/>
    </location>
</feature>
<sequence>MSSGNNFMTTVPELTGPNYTLWASKSKSWLQSQGISYVLNTLHPRTVTITNAGTQTVPAEPATPAAGSDAGSDDTAPLTHFFAVAGGEAINWDKDNEKAMGIIKLHVTQAIGLKLNDMDTAREMWTLLKNLYGKPGATEVFQNFKQAMNIEIPCNTQPGAAIDLIKMYLTHINNAGTHTLIPMYLQYMIVINKLPGDIHSYIISRKTEDDVDAFETGSLDSL</sequence>
<evidence type="ECO:0008006" key="4">
    <source>
        <dbReference type="Google" id="ProtNLM"/>
    </source>
</evidence>
<evidence type="ECO:0000313" key="3">
    <source>
        <dbReference type="Proteomes" id="UP000559256"/>
    </source>
</evidence>
<dbReference type="EMBL" id="JAACJM010000070">
    <property type="protein sequence ID" value="KAF5351449.1"/>
    <property type="molecule type" value="Genomic_DNA"/>
</dbReference>
<keyword evidence="3" id="KW-1185">Reference proteome</keyword>
<protein>
    <recommendedName>
        <fullName evidence="4">Gag protein</fullName>
    </recommendedName>
</protein>
<comment type="caution">
    <text evidence="2">The sequence shown here is derived from an EMBL/GenBank/DDBJ whole genome shotgun (WGS) entry which is preliminary data.</text>
</comment>
<proteinExistence type="predicted"/>
<accession>A0A8H5FWE7</accession>
<feature type="region of interest" description="Disordered" evidence="1">
    <location>
        <begin position="52"/>
        <end position="71"/>
    </location>
</feature>